<sequence>MAKASDSEARRAYSRDDKPLYSPKRRSLPSPSLNKRKRETGYGHQKTPGSEIGQGRPAKCRPCSPTPDPRASEVAMRLPEARSIPREWLIAEARGIYAGLVRVEAKCIEVDHAQLSNTHASSRLNDEQWQILIELHRTLLHEHHDFFLVIQHPSATPDMSKVASQYSMPGRLWRHGIHSFLELLRQRLPDSLEHMLTFLHSAYGMMTLLHETVLDFQDTWTECLGDLCRYRMAIEDQDSSEREIWRGVSRRWYSMASDKSPTTGRLYHHHAILARPNTLQQLCYYVKSLCVSIPFSSARESMMVLFYPVLSSCPSRGTSFDAAFVRVHGKAAVAGNRASYRFKDYPVHTNLHRYYIAISLSCSLLGYGSQSNVLMRTISNRPEGTDAAVDSRMTQESIPDDSFKLALDFARRTITVVIKLPSYNSILPFVYSILVFMNHMTKYPVAMSHLGNLYPWKETANMLNVLLLSCNNGHYCQSHFRLPRQDQVLHPLPEDFIMRGLPYSADHFPDRWFRNSNIDEDERNLELPSQSEERKVRILSLGWRIATLNEWLIWDEDTHLFYASKSHSTRAQTGVPITSSIQS</sequence>
<comment type="caution">
    <text evidence="3">The sequence shown here is derived from an EMBL/GenBank/DDBJ whole genome shotgun (WGS) entry which is preliminary data.</text>
</comment>
<protein>
    <recommendedName>
        <fullName evidence="2">DNA/RNA-binding domain-containing protein</fullName>
    </recommendedName>
</protein>
<evidence type="ECO:0000259" key="2">
    <source>
        <dbReference type="Pfam" id="PF10373"/>
    </source>
</evidence>
<dbReference type="EMBL" id="JAAQPF010000457">
    <property type="protein sequence ID" value="KAF5702239.1"/>
    <property type="molecule type" value="Genomic_DNA"/>
</dbReference>
<reference evidence="3 4" key="1">
    <citation type="submission" date="2020-05" db="EMBL/GenBank/DDBJ databases">
        <title>Identification and distribution of gene clusters putatively required for synthesis of sphingolipid metabolism inhibitors in phylogenetically diverse species of the filamentous fungus Fusarium.</title>
        <authorList>
            <person name="Kim H.-S."/>
            <person name="Busman M."/>
            <person name="Brown D.W."/>
            <person name="Divon H."/>
            <person name="Uhlig S."/>
            <person name="Proctor R.H."/>
        </authorList>
    </citation>
    <scope>NUCLEOTIDE SEQUENCE [LARGE SCALE GENOMIC DNA]</scope>
    <source>
        <strain evidence="3 4">NRRL 26131</strain>
    </source>
</reference>
<dbReference type="InterPro" id="IPR018834">
    <property type="entry name" value="DNA/RNA-bd_Est1-type"/>
</dbReference>
<dbReference type="Proteomes" id="UP000532311">
    <property type="component" value="Unassembled WGS sequence"/>
</dbReference>
<dbReference type="GO" id="GO:0000184">
    <property type="term" value="P:nuclear-transcribed mRNA catabolic process, nonsense-mediated decay"/>
    <property type="evidence" value="ECO:0007669"/>
    <property type="project" value="TreeGrafter"/>
</dbReference>
<evidence type="ECO:0000313" key="4">
    <source>
        <dbReference type="Proteomes" id="UP000532311"/>
    </source>
</evidence>
<dbReference type="GO" id="GO:0042162">
    <property type="term" value="F:telomeric DNA binding"/>
    <property type="evidence" value="ECO:0007669"/>
    <property type="project" value="TreeGrafter"/>
</dbReference>
<dbReference type="GO" id="GO:0070034">
    <property type="term" value="F:telomerase RNA binding"/>
    <property type="evidence" value="ECO:0007669"/>
    <property type="project" value="TreeGrafter"/>
</dbReference>
<feature type="domain" description="DNA/RNA-binding" evidence="2">
    <location>
        <begin position="249"/>
        <end position="314"/>
    </location>
</feature>
<name>A0A8H6D3H5_9HYPO</name>
<dbReference type="PANTHER" id="PTHR15696">
    <property type="entry name" value="SMG-7 SUPPRESSOR WITH MORPHOLOGICAL EFFECT ON GENITALIA PROTEIN 7"/>
    <property type="match status" value="1"/>
</dbReference>
<accession>A0A8H6D3H5</accession>
<proteinExistence type="predicted"/>
<feature type="compositionally biased region" description="Basic and acidic residues" evidence="1">
    <location>
        <begin position="1"/>
        <end position="19"/>
    </location>
</feature>
<dbReference type="PANTHER" id="PTHR15696:SF0">
    <property type="entry name" value="TELOMERASE-BINDING PROTEIN EST1A"/>
    <property type="match status" value="1"/>
</dbReference>
<organism evidence="3 4">
    <name type="scientific">Fusarium globosum</name>
    <dbReference type="NCBI Taxonomy" id="78864"/>
    <lineage>
        <taxon>Eukaryota</taxon>
        <taxon>Fungi</taxon>
        <taxon>Dikarya</taxon>
        <taxon>Ascomycota</taxon>
        <taxon>Pezizomycotina</taxon>
        <taxon>Sordariomycetes</taxon>
        <taxon>Hypocreomycetidae</taxon>
        <taxon>Hypocreales</taxon>
        <taxon>Nectriaceae</taxon>
        <taxon>Fusarium</taxon>
        <taxon>Fusarium fujikuroi species complex</taxon>
    </lineage>
</organism>
<feature type="region of interest" description="Disordered" evidence="1">
    <location>
        <begin position="1"/>
        <end position="72"/>
    </location>
</feature>
<dbReference type="SUPFAM" id="SSF48452">
    <property type="entry name" value="TPR-like"/>
    <property type="match status" value="1"/>
</dbReference>
<keyword evidence="4" id="KW-1185">Reference proteome</keyword>
<dbReference type="FunFam" id="1.25.40.10:FF:000202">
    <property type="entry name" value="Unplaced genomic scaffold supercont1.7, whole genome shotgun sequence"/>
    <property type="match status" value="1"/>
</dbReference>
<evidence type="ECO:0000256" key="1">
    <source>
        <dbReference type="SAM" id="MobiDB-lite"/>
    </source>
</evidence>
<dbReference type="Pfam" id="PF10373">
    <property type="entry name" value="EST1_DNA_bind"/>
    <property type="match status" value="1"/>
</dbReference>
<gene>
    <name evidence="3" type="ORF">FGLOB1_9714</name>
</gene>
<dbReference type="GO" id="GO:0005697">
    <property type="term" value="C:telomerase holoenzyme complex"/>
    <property type="evidence" value="ECO:0007669"/>
    <property type="project" value="TreeGrafter"/>
</dbReference>
<dbReference type="Gene3D" id="1.25.40.10">
    <property type="entry name" value="Tetratricopeptide repeat domain"/>
    <property type="match status" value="1"/>
</dbReference>
<dbReference type="AlphaFoldDB" id="A0A8H6D3H5"/>
<evidence type="ECO:0000313" key="3">
    <source>
        <dbReference type="EMBL" id="KAF5702239.1"/>
    </source>
</evidence>
<dbReference type="InterPro" id="IPR011990">
    <property type="entry name" value="TPR-like_helical_dom_sf"/>
</dbReference>
<dbReference type="InterPro" id="IPR045153">
    <property type="entry name" value="Est1/Ebs1-like"/>
</dbReference>